<feature type="compositionally biased region" description="Polar residues" evidence="1">
    <location>
        <begin position="50"/>
        <end position="61"/>
    </location>
</feature>
<dbReference type="RefSeq" id="XP_028472128.1">
    <property type="nucleotide sequence ID" value="XM_028619555.1"/>
</dbReference>
<protein>
    <submittedName>
        <fullName evidence="2">Uncharacterized protein</fullName>
    </submittedName>
</protein>
<evidence type="ECO:0000313" key="3">
    <source>
        <dbReference type="Proteomes" id="UP000279236"/>
    </source>
</evidence>
<feature type="compositionally biased region" description="Polar residues" evidence="1">
    <location>
        <begin position="92"/>
        <end position="105"/>
    </location>
</feature>
<feature type="compositionally biased region" description="Polar residues" evidence="1">
    <location>
        <begin position="299"/>
        <end position="312"/>
    </location>
</feature>
<reference evidence="2 3" key="1">
    <citation type="submission" date="2018-11" db="EMBL/GenBank/DDBJ databases">
        <title>Genome sequence of Apiotrichum porosum DSM 27194.</title>
        <authorList>
            <person name="Aliyu H."/>
            <person name="Gorte O."/>
            <person name="Ochsenreither K."/>
        </authorList>
    </citation>
    <scope>NUCLEOTIDE SEQUENCE [LARGE SCALE GENOMIC DNA]</scope>
    <source>
        <strain evidence="2 3">DSM 27194</strain>
    </source>
</reference>
<proteinExistence type="predicted"/>
<evidence type="ECO:0000313" key="2">
    <source>
        <dbReference type="EMBL" id="RSH76981.1"/>
    </source>
</evidence>
<feature type="region of interest" description="Disordered" evidence="1">
    <location>
        <begin position="1"/>
        <end position="61"/>
    </location>
</feature>
<feature type="compositionally biased region" description="Low complexity" evidence="1">
    <location>
        <begin position="159"/>
        <end position="175"/>
    </location>
</feature>
<dbReference type="Proteomes" id="UP000279236">
    <property type="component" value="Unassembled WGS sequence"/>
</dbReference>
<dbReference type="AlphaFoldDB" id="A0A427XDI6"/>
<evidence type="ECO:0000256" key="1">
    <source>
        <dbReference type="SAM" id="MobiDB-lite"/>
    </source>
</evidence>
<keyword evidence="3" id="KW-1185">Reference proteome</keyword>
<organism evidence="2 3">
    <name type="scientific">Apiotrichum porosum</name>
    <dbReference type="NCBI Taxonomy" id="105984"/>
    <lineage>
        <taxon>Eukaryota</taxon>
        <taxon>Fungi</taxon>
        <taxon>Dikarya</taxon>
        <taxon>Basidiomycota</taxon>
        <taxon>Agaricomycotina</taxon>
        <taxon>Tremellomycetes</taxon>
        <taxon>Trichosporonales</taxon>
        <taxon>Trichosporonaceae</taxon>
        <taxon>Apiotrichum</taxon>
    </lineage>
</organism>
<feature type="region of interest" description="Disordered" evidence="1">
    <location>
        <begin position="299"/>
        <end position="345"/>
    </location>
</feature>
<sequence>MSEPLALRPASMPMPEAMSVPHGPSASTHEYFAGELPRQMRENPAGYPVGQTSGPQPMSQQYDPRQFAPRMYQNPGVGMAYGAAPPHRYMQPQYSGERSTINHQPQDFAPQSRHGAQGPPVVIQQRQLPQQQQHYSERHHPQLQPRVMPVVEMGQFPLQTTPTHTPSPATPSQPQYLGAPVSTHVPHFQLPQPTQFPEMSSPLPQTPQVTTPQPHINVPLPQQSELQAPIPQLGTHSFRGTDSYPTQAFPASPTSAPTHASHLDVVPSQHPTPVANDQHLARFADLHATATSGSVASRITGAQPTAAPSITSPRARRRYNTVYPSPSKHSGRRSHPSRATMPPGLPLPLSAVTGQSHSYHPYAHVRPAMPATSDSAVFCL</sequence>
<name>A0A427XDI6_9TREE</name>
<feature type="region of interest" description="Disordered" evidence="1">
    <location>
        <begin position="157"/>
        <end position="210"/>
    </location>
</feature>
<accession>A0A427XDI6</accession>
<dbReference type="GeneID" id="39588463"/>
<comment type="caution">
    <text evidence="2">The sequence shown here is derived from an EMBL/GenBank/DDBJ whole genome shotgun (WGS) entry which is preliminary data.</text>
</comment>
<gene>
    <name evidence="2" type="ORF">EHS24_003920</name>
</gene>
<dbReference type="EMBL" id="RSCE01000019">
    <property type="protein sequence ID" value="RSH76981.1"/>
    <property type="molecule type" value="Genomic_DNA"/>
</dbReference>
<feature type="region of interest" description="Disordered" evidence="1">
    <location>
        <begin position="88"/>
        <end position="119"/>
    </location>
</feature>